<keyword evidence="3" id="KW-1185">Reference proteome</keyword>
<feature type="signal peptide" evidence="1">
    <location>
        <begin position="1"/>
        <end position="24"/>
    </location>
</feature>
<feature type="chain" id="PRO_5043740994" description="Ig-like domain-containing protein" evidence="1">
    <location>
        <begin position="25"/>
        <end position="306"/>
    </location>
</feature>
<evidence type="ECO:0008006" key="4">
    <source>
        <dbReference type="Google" id="ProtNLM"/>
    </source>
</evidence>
<accession>A0AAV2I4J7</accession>
<evidence type="ECO:0000256" key="1">
    <source>
        <dbReference type="SAM" id="SignalP"/>
    </source>
</evidence>
<name>A0AAV2I4J7_LYMST</name>
<gene>
    <name evidence="2" type="ORF">GSLYS_00015105001</name>
</gene>
<evidence type="ECO:0000313" key="2">
    <source>
        <dbReference type="EMBL" id="CAL1541499.1"/>
    </source>
</evidence>
<evidence type="ECO:0000313" key="3">
    <source>
        <dbReference type="Proteomes" id="UP001497497"/>
    </source>
</evidence>
<proteinExistence type="predicted"/>
<reference evidence="2 3" key="1">
    <citation type="submission" date="2024-04" db="EMBL/GenBank/DDBJ databases">
        <authorList>
            <consortium name="Genoscope - CEA"/>
            <person name="William W."/>
        </authorList>
    </citation>
    <scope>NUCLEOTIDE SEQUENCE [LARGE SCALE GENOMIC DNA]</scope>
</reference>
<sequence length="306" mass="34922">MCGFHEKFINIIWMILMAITLTQEQKCGIAEEGKVYTLSLVIPPGSYKDEDVHIEANHGRIARCTLRTQTCINLHSNLYHTNLKKVEGSSVINVTVYNMTKTRFLSNDIVQFSYAFANDYQKQEMCEPKVFFRPRDIVCLHQITGEGLSLTCTAERIYPGGKCFFLLSFNREMSTIHSTSTSESIEELAEMPIYFKFNCNIFISKSTLVPALYHFNLSMYPSIYHSNTDVMYGTNDSLAIILDHPKLILENCPEYIEENKEVQCTCLNIDTSPINVFINWFTKDGQTVLGNAKSNVLKVKAKRIAQ</sequence>
<dbReference type="EMBL" id="CAXITT010000436">
    <property type="protein sequence ID" value="CAL1541499.1"/>
    <property type="molecule type" value="Genomic_DNA"/>
</dbReference>
<keyword evidence="1" id="KW-0732">Signal</keyword>
<feature type="non-terminal residue" evidence="2">
    <location>
        <position position="306"/>
    </location>
</feature>
<comment type="caution">
    <text evidence="2">The sequence shown here is derived from an EMBL/GenBank/DDBJ whole genome shotgun (WGS) entry which is preliminary data.</text>
</comment>
<organism evidence="2 3">
    <name type="scientific">Lymnaea stagnalis</name>
    <name type="common">Great pond snail</name>
    <name type="synonym">Helix stagnalis</name>
    <dbReference type="NCBI Taxonomy" id="6523"/>
    <lineage>
        <taxon>Eukaryota</taxon>
        <taxon>Metazoa</taxon>
        <taxon>Spiralia</taxon>
        <taxon>Lophotrochozoa</taxon>
        <taxon>Mollusca</taxon>
        <taxon>Gastropoda</taxon>
        <taxon>Heterobranchia</taxon>
        <taxon>Euthyneura</taxon>
        <taxon>Panpulmonata</taxon>
        <taxon>Hygrophila</taxon>
        <taxon>Lymnaeoidea</taxon>
        <taxon>Lymnaeidae</taxon>
        <taxon>Lymnaea</taxon>
    </lineage>
</organism>
<dbReference type="Proteomes" id="UP001497497">
    <property type="component" value="Unassembled WGS sequence"/>
</dbReference>
<protein>
    <recommendedName>
        <fullName evidence="4">Ig-like domain-containing protein</fullName>
    </recommendedName>
</protein>
<dbReference type="AlphaFoldDB" id="A0AAV2I4J7"/>